<protein>
    <submittedName>
        <fullName evidence="1">Uncharacterized protein</fullName>
    </submittedName>
</protein>
<dbReference type="AlphaFoldDB" id="A0A5B7JXZ9"/>
<keyword evidence="2" id="KW-1185">Reference proteome</keyword>
<organism evidence="1 2">
    <name type="scientific">Portunus trituberculatus</name>
    <name type="common">Swimming crab</name>
    <name type="synonym">Neptunus trituberculatus</name>
    <dbReference type="NCBI Taxonomy" id="210409"/>
    <lineage>
        <taxon>Eukaryota</taxon>
        <taxon>Metazoa</taxon>
        <taxon>Ecdysozoa</taxon>
        <taxon>Arthropoda</taxon>
        <taxon>Crustacea</taxon>
        <taxon>Multicrustacea</taxon>
        <taxon>Malacostraca</taxon>
        <taxon>Eumalacostraca</taxon>
        <taxon>Eucarida</taxon>
        <taxon>Decapoda</taxon>
        <taxon>Pleocyemata</taxon>
        <taxon>Brachyura</taxon>
        <taxon>Eubrachyura</taxon>
        <taxon>Portunoidea</taxon>
        <taxon>Portunidae</taxon>
        <taxon>Portuninae</taxon>
        <taxon>Portunus</taxon>
    </lineage>
</organism>
<proteinExistence type="predicted"/>
<comment type="caution">
    <text evidence="1">The sequence shown here is derived from an EMBL/GenBank/DDBJ whole genome shotgun (WGS) entry which is preliminary data.</text>
</comment>
<gene>
    <name evidence="1" type="ORF">E2C01_098502</name>
</gene>
<dbReference type="Proteomes" id="UP000324222">
    <property type="component" value="Unassembled WGS sequence"/>
</dbReference>
<name>A0A5B7JXZ9_PORTR</name>
<accession>A0A5B7JXZ9</accession>
<evidence type="ECO:0000313" key="2">
    <source>
        <dbReference type="Proteomes" id="UP000324222"/>
    </source>
</evidence>
<reference evidence="1 2" key="1">
    <citation type="submission" date="2019-05" db="EMBL/GenBank/DDBJ databases">
        <title>Another draft genome of Portunus trituberculatus and its Hox gene families provides insights of decapod evolution.</title>
        <authorList>
            <person name="Jeong J.-H."/>
            <person name="Song I."/>
            <person name="Kim S."/>
            <person name="Choi T."/>
            <person name="Kim D."/>
            <person name="Ryu S."/>
            <person name="Kim W."/>
        </authorList>
    </citation>
    <scope>NUCLEOTIDE SEQUENCE [LARGE SCALE GENOMIC DNA]</scope>
    <source>
        <tissue evidence="1">Muscle</tissue>
    </source>
</reference>
<sequence length="52" mass="5895">MRNDSHDSFIVSLLPQSDGGILQVVDEECWSCSLIVLIKLHHHSTLLHVHFS</sequence>
<dbReference type="EMBL" id="VSRR010133623">
    <property type="protein sequence ID" value="MPD02892.1"/>
    <property type="molecule type" value="Genomic_DNA"/>
</dbReference>
<evidence type="ECO:0000313" key="1">
    <source>
        <dbReference type="EMBL" id="MPD02892.1"/>
    </source>
</evidence>